<accession>A0A220S016</accession>
<dbReference type="AlphaFoldDB" id="A0A220S016"/>
<dbReference type="Proteomes" id="UP000198238">
    <property type="component" value="Chromosome"/>
</dbReference>
<dbReference type="EMBL" id="CP022278">
    <property type="protein sequence ID" value="ASK26728.1"/>
    <property type="molecule type" value="Genomic_DNA"/>
</dbReference>
<reference evidence="1 2" key="1">
    <citation type="submission" date="2017-06" db="EMBL/GenBank/DDBJ databases">
        <title>Neisseria chenwenguii sp. nov., isolated from the intestinal contents of Tibetan Plateau Pika in Yushu, Qinghai Province, China.</title>
        <authorList>
            <person name="Zhang G."/>
        </authorList>
    </citation>
    <scope>NUCLEOTIDE SEQUENCE [LARGE SCALE GENOMIC DNA]</scope>
    <source>
        <strain evidence="1 2">10023</strain>
    </source>
</reference>
<dbReference type="OrthoDB" id="8858657at2"/>
<proteinExistence type="predicted"/>
<protein>
    <submittedName>
        <fullName evidence="1">Uncharacterized protein</fullName>
    </submittedName>
</protein>
<sequence>MKTYTHLALFAALPFLLAACGEKNDQNDATQVFKNEFRLGFIEAASEQCVKNVPQNNVLPSETVKQICDCTAEQIVDKVSAEDVPDVLAGKVSPELRQKIAEATKSCAQKVLAKPAAASGEKAASSVKQK</sequence>
<dbReference type="KEGG" id="nei:BG910_02280"/>
<dbReference type="PROSITE" id="PS51257">
    <property type="entry name" value="PROKAR_LIPOPROTEIN"/>
    <property type="match status" value="1"/>
</dbReference>
<organism evidence="1 2">
    <name type="scientific">Neisseria chenwenguii</name>
    <dbReference type="NCBI Taxonomy" id="1853278"/>
    <lineage>
        <taxon>Bacteria</taxon>
        <taxon>Pseudomonadati</taxon>
        <taxon>Pseudomonadota</taxon>
        <taxon>Betaproteobacteria</taxon>
        <taxon>Neisseriales</taxon>
        <taxon>Neisseriaceae</taxon>
        <taxon>Neisseria</taxon>
    </lineage>
</organism>
<evidence type="ECO:0000313" key="2">
    <source>
        <dbReference type="Proteomes" id="UP000198238"/>
    </source>
</evidence>
<keyword evidence="2" id="KW-1185">Reference proteome</keyword>
<name>A0A220S016_9NEIS</name>
<gene>
    <name evidence="1" type="ORF">BG910_02280</name>
</gene>
<dbReference type="RefSeq" id="WP_089035449.1">
    <property type="nucleotide sequence ID" value="NZ_CP022278.1"/>
</dbReference>
<evidence type="ECO:0000313" key="1">
    <source>
        <dbReference type="EMBL" id="ASK26728.1"/>
    </source>
</evidence>